<feature type="domain" description="EGF-like" evidence="14">
    <location>
        <begin position="154"/>
        <end position="190"/>
    </location>
</feature>
<evidence type="ECO:0000256" key="13">
    <source>
        <dbReference type="SAM" id="MobiDB-lite"/>
    </source>
</evidence>
<evidence type="ECO:0000313" key="18">
    <source>
        <dbReference type="Proteomes" id="UP000694546"/>
    </source>
</evidence>
<evidence type="ECO:0000259" key="16">
    <source>
        <dbReference type="PROSITE" id="PS50240"/>
    </source>
</evidence>
<dbReference type="Gene3D" id="2.10.25.10">
    <property type="entry name" value="Laminin"/>
    <property type="match status" value="2"/>
</dbReference>
<dbReference type="InterPro" id="IPR043504">
    <property type="entry name" value="Peptidase_S1_PA_chymotrypsin"/>
</dbReference>
<dbReference type="GO" id="GO:0006508">
    <property type="term" value="P:proteolysis"/>
    <property type="evidence" value="ECO:0007669"/>
    <property type="project" value="UniProtKB-KW"/>
</dbReference>
<dbReference type="PROSITE" id="PS00021">
    <property type="entry name" value="KRINGLE_1"/>
    <property type="match status" value="1"/>
</dbReference>
<comment type="subcellular location">
    <subcellularLocation>
        <location evidence="1">Secreted</location>
        <location evidence="1">Extracellular space</location>
    </subcellularLocation>
</comment>
<feature type="domain" description="EGF-like" evidence="14">
    <location>
        <begin position="77"/>
        <end position="114"/>
    </location>
</feature>
<evidence type="ECO:0000256" key="4">
    <source>
        <dbReference type="ARBA" id="ARBA00022670"/>
    </source>
</evidence>
<dbReference type="InterPro" id="IPR033116">
    <property type="entry name" value="TRYPSIN_SER"/>
</dbReference>
<name>A0A8C5B761_GADMO</name>
<dbReference type="PRINTS" id="PR00018">
    <property type="entry name" value="KRINGLE"/>
</dbReference>
<dbReference type="GO" id="GO:0005615">
    <property type="term" value="C:extracellular space"/>
    <property type="evidence" value="ECO:0007669"/>
    <property type="project" value="TreeGrafter"/>
</dbReference>
<evidence type="ECO:0000256" key="10">
    <source>
        <dbReference type="PROSITE-ProRule" id="PRU00076"/>
    </source>
</evidence>
<dbReference type="CDD" id="cd00190">
    <property type="entry name" value="Tryp_SPc"/>
    <property type="match status" value="1"/>
</dbReference>
<dbReference type="EC" id="3.4.21.4" evidence="9"/>
<keyword evidence="18" id="KW-1185">Reference proteome</keyword>
<keyword evidence="6 12" id="KW-0720">Serine protease</keyword>
<comment type="caution">
    <text evidence="10">Lacks conserved residue(s) required for the propagation of feature annotation.</text>
</comment>
<dbReference type="SMART" id="SM00020">
    <property type="entry name" value="Tryp_SPc"/>
    <property type="match status" value="1"/>
</dbReference>
<dbReference type="SUPFAM" id="SSF57440">
    <property type="entry name" value="Kringle-like"/>
    <property type="match status" value="1"/>
</dbReference>
<dbReference type="SUPFAM" id="SSF50494">
    <property type="entry name" value="Trypsin-like serine proteases"/>
    <property type="match status" value="1"/>
</dbReference>
<evidence type="ECO:0000256" key="6">
    <source>
        <dbReference type="ARBA" id="ARBA00022825"/>
    </source>
</evidence>
<dbReference type="Pfam" id="PF00008">
    <property type="entry name" value="EGF"/>
    <property type="match status" value="1"/>
</dbReference>
<dbReference type="InterPro" id="IPR050127">
    <property type="entry name" value="Serine_Proteases_S1"/>
</dbReference>
<feature type="disulfide bond" evidence="10">
    <location>
        <begin position="104"/>
        <end position="113"/>
    </location>
</feature>
<dbReference type="InterPro" id="IPR000001">
    <property type="entry name" value="Kringle"/>
</dbReference>
<evidence type="ECO:0000256" key="8">
    <source>
        <dbReference type="ARBA" id="ARBA00036320"/>
    </source>
</evidence>
<evidence type="ECO:0000256" key="1">
    <source>
        <dbReference type="ARBA" id="ARBA00004239"/>
    </source>
</evidence>
<dbReference type="Pfam" id="PF00051">
    <property type="entry name" value="Kringle"/>
    <property type="match status" value="1"/>
</dbReference>
<comment type="catalytic activity">
    <reaction evidence="8">
        <text>Preferential cleavage: Arg-|-Xaa, Lys-|-Xaa.</text>
        <dbReference type="EC" id="3.4.21.4"/>
    </reaction>
</comment>
<protein>
    <recommendedName>
        <fullName evidence="9">trypsin</fullName>
        <ecNumber evidence="9">3.4.21.4</ecNumber>
    </recommendedName>
</protein>
<dbReference type="PANTHER" id="PTHR24264:SF40">
    <property type="entry name" value="HYALURONAN-BINDING PROTEIN 2"/>
    <property type="match status" value="1"/>
</dbReference>
<feature type="compositionally biased region" description="Pro residues" evidence="13">
    <location>
        <begin position="283"/>
        <end position="319"/>
    </location>
</feature>
<feature type="disulfide bond" evidence="10">
    <location>
        <begin position="180"/>
        <end position="189"/>
    </location>
</feature>
<dbReference type="CDD" id="cd00054">
    <property type="entry name" value="EGF_CA"/>
    <property type="match status" value="2"/>
</dbReference>
<dbReference type="CDD" id="cd00108">
    <property type="entry name" value="KR"/>
    <property type="match status" value="1"/>
</dbReference>
<evidence type="ECO:0000313" key="17">
    <source>
        <dbReference type="Ensembl" id="ENSGMOP00000042148.1"/>
    </source>
</evidence>
<evidence type="ECO:0000256" key="5">
    <source>
        <dbReference type="ARBA" id="ARBA00022801"/>
    </source>
</evidence>
<feature type="domain" description="Kringle" evidence="15">
    <location>
        <begin position="195"/>
        <end position="277"/>
    </location>
</feature>
<dbReference type="Ensembl" id="ENSGMOT00000055945.1">
    <property type="protein sequence ID" value="ENSGMOP00000042148.1"/>
    <property type="gene ID" value="ENSGMOG00000008813.2"/>
</dbReference>
<dbReference type="PROSITE" id="PS50070">
    <property type="entry name" value="KRINGLE_2"/>
    <property type="match status" value="1"/>
</dbReference>
<dbReference type="GeneTree" id="ENSGT00940000157814"/>
<organism evidence="17 18">
    <name type="scientific">Gadus morhua</name>
    <name type="common">Atlantic cod</name>
    <dbReference type="NCBI Taxonomy" id="8049"/>
    <lineage>
        <taxon>Eukaryota</taxon>
        <taxon>Metazoa</taxon>
        <taxon>Chordata</taxon>
        <taxon>Craniata</taxon>
        <taxon>Vertebrata</taxon>
        <taxon>Euteleostomi</taxon>
        <taxon>Actinopterygii</taxon>
        <taxon>Neopterygii</taxon>
        <taxon>Teleostei</taxon>
        <taxon>Neoteleostei</taxon>
        <taxon>Acanthomorphata</taxon>
        <taxon>Zeiogadaria</taxon>
        <taxon>Gadariae</taxon>
        <taxon>Gadiformes</taxon>
        <taxon>Gadoidei</taxon>
        <taxon>Gadidae</taxon>
        <taxon>Gadus</taxon>
    </lineage>
</organism>
<keyword evidence="3 11" id="KW-0420">Kringle</keyword>
<dbReference type="PROSITE" id="PS01186">
    <property type="entry name" value="EGF_2"/>
    <property type="match status" value="1"/>
</dbReference>
<dbReference type="InterPro" id="IPR001314">
    <property type="entry name" value="Peptidase_S1A"/>
</dbReference>
<evidence type="ECO:0000256" key="7">
    <source>
        <dbReference type="ARBA" id="ARBA00023157"/>
    </source>
</evidence>
<dbReference type="PROSITE" id="PS50240">
    <property type="entry name" value="TRYPSIN_DOM"/>
    <property type="match status" value="1"/>
</dbReference>
<dbReference type="PROSITE" id="PS00134">
    <property type="entry name" value="TRYPSIN_HIS"/>
    <property type="match status" value="1"/>
</dbReference>
<keyword evidence="10" id="KW-0245">EGF-like domain</keyword>
<evidence type="ECO:0000256" key="9">
    <source>
        <dbReference type="ARBA" id="ARBA00038868"/>
    </source>
</evidence>
<dbReference type="PROSITE" id="PS50026">
    <property type="entry name" value="EGF_3"/>
    <property type="match status" value="2"/>
</dbReference>
<dbReference type="PANTHER" id="PTHR24264">
    <property type="entry name" value="TRYPSIN-RELATED"/>
    <property type="match status" value="1"/>
</dbReference>
<dbReference type="InterPro" id="IPR018114">
    <property type="entry name" value="TRYPSIN_HIS"/>
</dbReference>
<dbReference type="InterPro" id="IPR009003">
    <property type="entry name" value="Peptidase_S1_PA"/>
</dbReference>
<dbReference type="PROSITE" id="PS00022">
    <property type="entry name" value="EGF_1"/>
    <property type="match status" value="2"/>
</dbReference>
<dbReference type="AlphaFoldDB" id="A0A8C5B761"/>
<dbReference type="SMART" id="SM00181">
    <property type="entry name" value="EGF"/>
    <property type="match status" value="3"/>
</dbReference>
<evidence type="ECO:0000256" key="12">
    <source>
        <dbReference type="RuleBase" id="RU363034"/>
    </source>
</evidence>
<dbReference type="Proteomes" id="UP000694546">
    <property type="component" value="Chromosome 15"/>
</dbReference>
<proteinExistence type="predicted"/>
<evidence type="ECO:0000256" key="3">
    <source>
        <dbReference type="ARBA" id="ARBA00022572"/>
    </source>
</evidence>
<feature type="compositionally biased region" description="Polar residues" evidence="13">
    <location>
        <begin position="325"/>
        <end position="338"/>
    </location>
</feature>
<dbReference type="PRINTS" id="PR00722">
    <property type="entry name" value="CHYMOTRYPSIN"/>
</dbReference>
<dbReference type="InterPro" id="IPR038178">
    <property type="entry name" value="Kringle_sf"/>
</dbReference>
<dbReference type="Gene3D" id="2.40.20.10">
    <property type="entry name" value="Plasminogen Kringle 4"/>
    <property type="match status" value="1"/>
</dbReference>
<dbReference type="OMA" id="GKTACGF"/>
<dbReference type="PROSITE" id="PS00135">
    <property type="entry name" value="TRYPSIN_SER"/>
    <property type="match status" value="1"/>
</dbReference>
<dbReference type="GO" id="GO:0004252">
    <property type="term" value="F:serine-type endopeptidase activity"/>
    <property type="evidence" value="ECO:0007669"/>
    <property type="project" value="UniProtKB-EC"/>
</dbReference>
<dbReference type="SMART" id="SM00130">
    <property type="entry name" value="KR"/>
    <property type="match status" value="1"/>
</dbReference>
<dbReference type="InterPro" id="IPR000742">
    <property type="entry name" value="EGF"/>
</dbReference>
<keyword evidence="2" id="KW-0964">Secreted</keyword>
<keyword evidence="7 10" id="KW-1015">Disulfide bond</keyword>
<evidence type="ECO:0000256" key="2">
    <source>
        <dbReference type="ARBA" id="ARBA00022525"/>
    </source>
</evidence>
<evidence type="ECO:0000256" key="11">
    <source>
        <dbReference type="PROSITE-ProRule" id="PRU00121"/>
    </source>
</evidence>
<feature type="domain" description="Peptidase S1" evidence="16">
    <location>
        <begin position="370"/>
        <end position="611"/>
    </location>
</feature>
<reference evidence="17" key="1">
    <citation type="submission" date="2025-08" db="UniProtKB">
        <authorList>
            <consortium name="Ensembl"/>
        </authorList>
    </citation>
    <scope>IDENTIFICATION</scope>
</reference>
<evidence type="ECO:0000259" key="14">
    <source>
        <dbReference type="PROSITE" id="PS50026"/>
    </source>
</evidence>
<dbReference type="Gene3D" id="2.40.10.10">
    <property type="entry name" value="Trypsin-like serine proteases"/>
    <property type="match status" value="1"/>
</dbReference>
<dbReference type="SUPFAM" id="SSF57196">
    <property type="entry name" value="EGF/Laminin"/>
    <property type="match status" value="1"/>
</dbReference>
<dbReference type="Pfam" id="PF00089">
    <property type="entry name" value="Trypsin"/>
    <property type="match status" value="1"/>
</dbReference>
<dbReference type="InterPro" id="IPR018056">
    <property type="entry name" value="Kringle_CS"/>
</dbReference>
<dbReference type="InterPro" id="IPR001254">
    <property type="entry name" value="Trypsin_dom"/>
</dbReference>
<keyword evidence="4 12" id="KW-0645">Protease</keyword>
<accession>A0A8C5B761</accession>
<dbReference type="InterPro" id="IPR013806">
    <property type="entry name" value="Kringle-like"/>
</dbReference>
<keyword evidence="5 12" id="KW-0378">Hydrolase</keyword>
<reference evidence="17" key="2">
    <citation type="submission" date="2025-09" db="UniProtKB">
        <authorList>
            <consortium name="Ensembl"/>
        </authorList>
    </citation>
    <scope>IDENTIFICATION</scope>
</reference>
<feature type="region of interest" description="Disordered" evidence="13">
    <location>
        <begin position="279"/>
        <end position="344"/>
    </location>
</feature>
<evidence type="ECO:0000259" key="15">
    <source>
        <dbReference type="PROSITE" id="PS50070"/>
    </source>
</evidence>
<sequence length="613" mass="67386">MKLGILLCLLFLVVLILPAQVCIMTYALVLLVTKYRKSKHKQHVLDLFFQVRDVLEEDEEDEEERDISDWLFELQEPEGKCDPNPCKNGGVCEVKGKRGFKCDCPEPFKGKRCERARRICKKWTCGRGECGLTSSPPFYECKCKQPFQPPLCRTVSLCNPNPCKFNGTCVQDGTDFDCMCMPDYRGRFCQVDPDDCYEGDGEDYRGNVTETEDGDECLYWNSHFILENGANPFSDLEDTDGLGPHNFCRNPDGDTKPWCFIRKGRKLRWDYCDVEQCAEPTGVPGPPQPGPTKPGPTKPEPTKPGPTKPGPTKPGPTKPEVPTCAPSSEPATTLSTTKGPVLQPTLGATAEPAQFSTCGIAQPKRTIQRIYGGLKAIPGALPWQVSLQVRPKGSTLPFRHSCGGVLIESCWVLTAGHCIDKKHDIEAVLGTVSLGMEESTEQTLQVEEAIIHENYRETPSAVENDIALLRLKGVNGSCAEETQFVRTACMPDVTMPDGSECTISGWGATEDLKYGSDHLLDAKVLLINQEKCSSPTVYSSSVGPSMFCAGYLQGGVDSCQGDSGGPLTCEQHQVQVIYGLVSWGDQCGRANKPGVYTRVTDYLDWIKSKTQTA</sequence>